<dbReference type="RefSeq" id="WP_116823282.1">
    <property type="nucleotide sequence ID" value="NZ_JAEMEF010000015.1"/>
</dbReference>
<dbReference type="PROSITE" id="PS51257">
    <property type="entry name" value="PROKAR_LIPOPROTEIN"/>
    <property type="match status" value="1"/>
</dbReference>
<name>A0ABS1WP74_9FLAO</name>
<sequence length="142" mass="16473">MKQRVWIILFVVLTSCNSKTETPVKAKKVYDMYVPSEMSKLMLDMYTHNLELKQQIINGQSPTQFPNHFLNIHSAQLSDFQIRDQQFKSFSNLFITAQKEIYNTTSTLNLKDRFNNTINTCIACHSKICTGPIPKIKKLLIK</sequence>
<evidence type="ECO:0008006" key="3">
    <source>
        <dbReference type="Google" id="ProtNLM"/>
    </source>
</evidence>
<dbReference type="Proteomes" id="UP000605013">
    <property type="component" value="Unassembled WGS sequence"/>
</dbReference>
<accession>A0ABS1WP74</accession>
<evidence type="ECO:0000313" key="1">
    <source>
        <dbReference type="EMBL" id="MBL7560912.1"/>
    </source>
</evidence>
<evidence type="ECO:0000313" key="2">
    <source>
        <dbReference type="Proteomes" id="UP000605013"/>
    </source>
</evidence>
<comment type="caution">
    <text evidence="1">The sequence shown here is derived from an EMBL/GenBank/DDBJ whole genome shotgun (WGS) entry which is preliminary data.</text>
</comment>
<protein>
    <recommendedName>
        <fullName evidence="3">Cytochrome c</fullName>
    </recommendedName>
</protein>
<reference evidence="1 2" key="1">
    <citation type="submission" date="2020-12" db="EMBL/GenBank/DDBJ databases">
        <title>Olleya sediminilitoris sp. nov., isolated from a tidal flat.</title>
        <authorList>
            <person name="Park S."/>
            <person name="Yoon J.-H."/>
        </authorList>
    </citation>
    <scope>NUCLEOTIDE SEQUENCE [LARGE SCALE GENOMIC DNA]</scope>
    <source>
        <strain evidence="1 2">YSTF-M6</strain>
    </source>
</reference>
<dbReference type="EMBL" id="JAEMEF010000015">
    <property type="protein sequence ID" value="MBL7560912.1"/>
    <property type="molecule type" value="Genomic_DNA"/>
</dbReference>
<keyword evidence="2" id="KW-1185">Reference proteome</keyword>
<organism evidence="1 2">
    <name type="scientific">Olleya sediminilitoris</name>
    <dbReference type="NCBI Taxonomy" id="2795739"/>
    <lineage>
        <taxon>Bacteria</taxon>
        <taxon>Pseudomonadati</taxon>
        <taxon>Bacteroidota</taxon>
        <taxon>Flavobacteriia</taxon>
        <taxon>Flavobacteriales</taxon>
        <taxon>Flavobacteriaceae</taxon>
    </lineage>
</organism>
<proteinExistence type="predicted"/>
<gene>
    <name evidence="1" type="ORF">JAO71_13980</name>
</gene>